<name>A0ABT7IW05_9ACTN</name>
<dbReference type="SUPFAM" id="SSF53254">
    <property type="entry name" value="Phosphoglycerate mutase-like"/>
    <property type="match status" value="1"/>
</dbReference>
<proteinExistence type="predicted"/>
<dbReference type="PANTHER" id="PTHR48100">
    <property type="entry name" value="BROAD-SPECIFICITY PHOSPHATASE YOR283W-RELATED"/>
    <property type="match status" value="1"/>
</dbReference>
<dbReference type="Gene3D" id="3.40.50.1240">
    <property type="entry name" value="Phosphoglycerate mutase-like"/>
    <property type="match status" value="1"/>
</dbReference>
<dbReference type="SMART" id="SM00855">
    <property type="entry name" value="PGAM"/>
    <property type="match status" value="1"/>
</dbReference>
<evidence type="ECO:0000313" key="1">
    <source>
        <dbReference type="EMBL" id="MDL2076346.1"/>
    </source>
</evidence>
<evidence type="ECO:0000313" key="2">
    <source>
        <dbReference type="Proteomes" id="UP001241926"/>
    </source>
</evidence>
<dbReference type="InterPro" id="IPR013078">
    <property type="entry name" value="His_Pase_superF_clade-1"/>
</dbReference>
<dbReference type="InterPro" id="IPR029033">
    <property type="entry name" value="His_PPase_superfam"/>
</dbReference>
<sequence>MTIRLTLLCAAAPTERDPRFGGDTQLDAKALEQARRVAGLLPAADAVLSAPSRRCRQTAEIVAREDAVTVEPALRGMDMGSWQGLTPDEVATNDAVGLGSWMSDPEAAPHGGESVAQLCRRTAAWLDSLPDDTGRALAIVEQDVARAALLHAIGAPEPSFWRIDVPPLSFFQLTSKSGRWNLRIVAATGGRHTSQ</sequence>
<dbReference type="Pfam" id="PF00300">
    <property type="entry name" value="His_Phos_1"/>
    <property type="match status" value="1"/>
</dbReference>
<reference evidence="1 2" key="1">
    <citation type="submission" date="2023-05" db="EMBL/GenBank/DDBJ databases">
        <title>Streptomyces fuscus sp. nov., a brown-black pigment producing actinomyces isolated from dry sand of Sea duck farm.</title>
        <authorList>
            <person name="Xie J."/>
            <person name="Shen N."/>
        </authorList>
    </citation>
    <scope>NUCLEOTIDE SEQUENCE [LARGE SCALE GENOMIC DNA]</scope>
    <source>
        <strain evidence="1 2">GXMU-J15</strain>
    </source>
</reference>
<dbReference type="InterPro" id="IPR050275">
    <property type="entry name" value="PGM_Phosphatase"/>
</dbReference>
<gene>
    <name evidence="1" type="ORF">QNN03_07830</name>
</gene>
<dbReference type="RefSeq" id="WP_285431422.1">
    <property type="nucleotide sequence ID" value="NZ_JASJUS010000005.1"/>
</dbReference>
<comment type="caution">
    <text evidence="1">The sequence shown here is derived from an EMBL/GenBank/DDBJ whole genome shotgun (WGS) entry which is preliminary data.</text>
</comment>
<keyword evidence="2" id="KW-1185">Reference proteome</keyword>
<dbReference type="EC" id="3.1.3.-" evidence="1"/>
<dbReference type="EMBL" id="JASJUS010000005">
    <property type="protein sequence ID" value="MDL2076346.1"/>
    <property type="molecule type" value="Genomic_DNA"/>
</dbReference>
<dbReference type="PANTHER" id="PTHR48100:SF10">
    <property type="entry name" value="2-CARBOXY-D-ARABINITOL-1-PHOSPHATASE-RELATED"/>
    <property type="match status" value="1"/>
</dbReference>
<dbReference type="CDD" id="cd07067">
    <property type="entry name" value="HP_PGM_like"/>
    <property type="match status" value="1"/>
</dbReference>
<keyword evidence="1" id="KW-0378">Hydrolase</keyword>
<organism evidence="1 2">
    <name type="scientific">Streptomyces fuscus</name>
    <dbReference type="NCBI Taxonomy" id="3048495"/>
    <lineage>
        <taxon>Bacteria</taxon>
        <taxon>Bacillati</taxon>
        <taxon>Actinomycetota</taxon>
        <taxon>Actinomycetes</taxon>
        <taxon>Kitasatosporales</taxon>
        <taxon>Streptomycetaceae</taxon>
        <taxon>Streptomyces</taxon>
    </lineage>
</organism>
<dbReference type="GO" id="GO:0016787">
    <property type="term" value="F:hydrolase activity"/>
    <property type="evidence" value="ECO:0007669"/>
    <property type="project" value="UniProtKB-KW"/>
</dbReference>
<dbReference type="Proteomes" id="UP001241926">
    <property type="component" value="Unassembled WGS sequence"/>
</dbReference>
<protein>
    <submittedName>
        <fullName evidence="1">Histidine phosphatase family protein</fullName>
        <ecNumber evidence="1">3.1.3.-</ecNumber>
    </submittedName>
</protein>
<accession>A0ABT7IW05</accession>